<name>A0AAD8P9T1_TARER</name>
<evidence type="ECO:0000256" key="3">
    <source>
        <dbReference type="ARBA" id="ARBA00023315"/>
    </source>
</evidence>
<dbReference type="PANTHER" id="PTHR31623:SF70">
    <property type="entry name" value="TRANSFERASE, CHLORAMPHENICOL ACETYLTRANSFERASE-LIKE DOMAIN PROTEIN"/>
    <property type="match status" value="1"/>
</dbReference>
<dbReference type="Pfam" id="PF02458">
    <property type="entry name" value="Transferase"/>
    <property type="match status" value="1"/>
</dbReference>
<keyword evidence="3" id="KW-0012">Acyltransferase</keyword>
<evidence type="ECO:0000256" key="2">
    <source>
        <dbReference type="ARBA" id="ARBA00022679"/>
    </source>
</evidence>
<organism evidence="4 5">
    <name type="scientific">Tagetes erecta</name>
    <name type="common">African marigold</name>
    <dbReference type="NCBI Taxonomy" id="13708"/>
    <lineage>
        <taxon>Eukaryota</taxon>
        <taxon>Viridiplantae</taxon>
        <taxon>Streptophyta</taxon>
        <taxon>Embryophyta</taxon>
        <taxon>Tracheophyta</taxon>
        <taxon>Spermatophyta</taxon>
        <taxon>Magnoliopsida</taxon>
        <taxon>eudicotyledons</taxon>
        <taxon>Gunneridae</taxon>
        <taxon>Pentapetalae</taxon>
        <taxon>asterids</taxon>
        <taxon>campanulids</taxon>
        <taxon>Asterales</taxon>
        <taxon>Asteraceae</taxon>
        <taxon>Asteroideae</taxon>
        <taxon>Heliantheae alliance</taxon>
        <taxon>Tageteae</taxon>
        <taxon>Tagetes</taxon>
    </lineage>
</organism>
<dbReference type="EMBL" id="JAUHHV010000001">
    <property type="protein sequence ID" value="KAK1437734.1"/>
    <property type="molecule type" value="Genomic_DNA"/>
</dbReference>
<sequence length="323" mass="35791">MLQDLLASEENVVLVDKFIPSKDARNQLLAVQATMFECGGVALGVNAEHRIVDASTLCTFLNKWAAAMNKQEENGIEFAAGQGFTFNSSSTLLPGRCFKPAPLQPISDDDMSSKYIRKMYTFSESAISNMKAKARRHDHWSKVQLVSATIWKARISVDWANNNPRDSILLQAVNLRGKTMSLIPKHSCGNFWGFCATKAGTIETTEELTDRLTYNIKKTVNNFSKVNHNTEEGQLMVLKSFSVPYIPESTNVITATSWCKFPFYEVDFGFGKPTWVAPGCVPVVNSSCLMDEAQGNGIVAHVLLEVKDVPYFEKALQDDGIIA</sequence>
<dbReference type="Proteomes" id="UP001229421">
    <property type="component" value="Unassembled WGS sequence"/>
</dbReference>
<dbReference type="Gene3D" id="3.30.559.10">
    <property type="entry name" value="Chloramphenicol acetyltransferase-like domain"/>
    <property type="match status" value="2"/>
</dbReference>
<comment type="caution">
    <text evidence="4">The sequence shown here is derived from an EMBL/GenBank/DDBJ whole genome shotgun (WGS) entry which is preliminary data.</text>
</comment>
<dbReference type="AlphaFoldDB" id="A0AAD8P9T1"/>
<comment type="similarity">
    <text evidence="1">Belongs to the plant acyltransferase family.</text>
</comment>
<accession>A0AAD8P9T1</accession>
<gene>
    <name evidence="4" type="ORF">QVD17_03531</name>
</gene>
<dbReference type="PANTHER" id="PTHR31623">
    <property type="entry name" value="F21J9.9"/>
    <property type="match status" value="1"/>
</dbReference>
<proteinExistence type="inferred from homology"/>
<dbReference type="InterPro" id="IPR023213">
    <property type="entry name" value="CAT-like_dom_sf"/>
</dbReference>
<keyword evidence="5" id="KW-1185">Reference proteome</keyword>
<evidence type="ECO:0008006" key="6">
    <source>
        <dbReference type="Google" id="ProtNLM"/>
    </source>
</evidence>
<dbReference type="GO" id="GO:0016746">
    <property type="term" value="F:acyltransferase activity"/>
    <property type="evidence" value="ECO:0007669"/>
    <property type="project" value="UniProtKB-KW"/>
</dbReference>
<protein>
    <recommendedName>
        <fullName evidence="6">Transferase, Chloramphenicol acetyltransferase-like domain protein</fullName>
    </recommendedName>
</protein>
<evidence type="ECO:0000256" key="1">
    <source>
        <dbReference type="ARBA" id="ARBA00009861"/>
    </source>
</evidence>
<evidence type="ECO:0000313" key="4">
    <source>
        <dbReference type="EMBL" id="KAK1437734.1"/>
    </source>
</evidence>
<evidence type="ECO:0000313" key="5">
    <source>
        <dbReference type="Proteomes" id="UP001229421"/>
    </source>
</evidence>
<keyword evidence="2" id="KW-0808">Transferase</keyword>
<reference evidence="4" key="1">
    <citation type="journal article" date="2023" name="bioRxiv">
        <title>Improved chromosome-level genome assembly for marigold (Tagetes erecta).</title>
        <authorList>
            <person name="Jiang F."/>
            <person name="Yuan L."/>
            <person name="Wang S."/>
            <person name="Wang H."/>
            <person name="Xu D."/>
            <person name="Wang A."/>
            <person name="Fan W."/>
        </authorList>
    </citation>
    <scope>NUCLEOTIDE SEQUENCE</scope>
    <source>
        <strain evidence="4">WSJ</strain>
        <tissue evidence="4">Leaf</tissue>
    </source>
</reference>